<comment type="subcellular location">
    <subcellularLocation>
        <location evidence="1">Nucleus</location>
    </subcellularLocation>
</comment>
<feature type="domain" description="TF-B3" evidence="7">
    <location>
        <begin position="28"/>
        <end position="123"/>
    </location>
</feature>
<keyword evidence="4" id="KW-0804">Transcription</keyword>
<dbReference type="Proteomes" id="UP000008810">
    <property type="component" value="Chromosome 4"/>
</dbReference>
<dbReference type="PANTHER" id="PTHR31391">
    <property type="entry name" value="B3 DOMAIN-CONTAINING PROTEIN OS11G0197600-RELATED"/>
    <property type="match status" value="1"/>
</dbReference>
<keyword evidence="5" id="KW-0539">Nucleus</keyword>
<dbReference type="GO" id="GO:0003677">
    <property type="term" value="F:DNA binding"/>
    <property type="evidence" value="ECO:0007669"/>
    <property type="project" value="UniProtKB-KW"/>
</dbReference>
<dbReference type="KEGG" id="bdi:100841787"/>
<evidence type="ECO:0000313" key="8">
    <source>
        <dbReference type="EMBL" id="KQJ86039.2"/>
    </source>
</evidence>
<dbReference type="STRING" id="15368.A0A0Q3EEH0"/>
<name>A0A0Q3EEH0_BRADI</name>
<dbReference type="GO" id="GO:0005634">
    <property type="term" value="C:nucleus"/>
    <property type="evidence" value="ECO:0007669"/>
    <property type="project" value="UniProtKB-SubCell"/>
</dbReference>
<feature type="compositionally biased region" description="Acidic residues" evidence="6">
    <location>
        <begin position="155"/>
        <end position="171"/>
    </location>
</feature>
<organism evidence="8">
    <name type="scientific">Brachypodium distachyon</name>
    <name type="common">Purple false brome</name>
    <name type="synonym">Trachynia distachya</name>
    <dbReference type="NCBI Taxonomy" id="15368"/>
    <lineage>
        <taxon>Eukaryota</taxon>
        <taxon>Viridiplantae</taxon>
        <taxon>Streptophyta</taxon>
        <taxon>Embryophyta</taxon>
        <taxon>Tracheophyta</taxon>
        <taxon>Spermatophyta</taxon>
        <taxon>Magnoliopsida</taxon>
        <taxon>Liliopsida</taxon>
        <taxon>Poales</taxon>
        <taxon>Poaceae</taxon>
        <taxon>BOP clade</taxon>
        <taxon>Pooideae</taxon>
        <taxon>Stipodae</taxon>
        <taxon>Brachypodieae</taxon>
        <taxon>Brachypodium</taxon>
    </lineage>
</organism>
<keyword evidence="2" id="KW-0805">Transcription regulation</keyword>
<dbReference type="ExpressionAtlas" id="A0A0Q3EEH0">
    <property type="expression patterns" value="baseline"/>
</dbReference>
<dbReference type="SUPFAM" id="SSF101936">
    <property type="entry name" value="DNA-binding pseudobarrel domain"/>
    <property type="match status" value="2"/>
</dbReference>
<dbReference type="GeneID" id="100841787"/>
<dbReference type="Gramene" id="KQJ86039">
    <property type="protein sequence ID" value="KQJ86039"/>
    <property type="gene ID" value="BRADI_4g02996v3"/>
</dbReference>
<evidence type="ECO:0000256" key="3">
    <source>
        <dbReference type="ARBA" id="ARBA00023125"/>
    </source>
</evidence>
<evidence type="ECO:0000313" key="10">
    <source>
        <dbReference type="Proteomes" id="UP000008810"/>
    </source>
</evidence>
<dbReference type="EMBL" id="CM000883">
    <property type="protein sequence ID" value="KQJ86039.2"/>
    <property type="molecule type" value="Genomic_DNA"/>
</dbReference>
<accession>A0A0Q3EEH0</accession>
<keyword evidence="10" id="KW-1185">Reference proteome</keyword>
<dbReference type="Gene3D" id="2.40.330.10">
    <property type="entry name" value="DNA-binding pseudobarrel domain"/>
    <property type="match status" value="2"/>
</dbReference>
<feature type="region of interest" description="Disordered" evidence="6">
    <location>
        <begin position="154"/>
        <end position="233"/>
    </location>
</feature>
<evidence type="ECO:0000256" key="4">
    <source>
        <dbReference type="ARBA" id="ARBA00023163"/>
    </source>
</evidence>
<dbReference type="PANTHER" id="PTHR31391:SF70">
    <property type="entry name" value="B3 DOMAIN-CONTAINING PROTEIN OS03G0622200"/>
    <property type="match status" value="1"/>
</dbReference>
<reference evidence="8" key="2">
    <citation type="submission" date="2017-06" db="EMBL/GenBank/DDBJ databases">
        <title>WGS assembly of Brachypodium distachyon.</title>
        <authorList>
            <consortium name="The International Brachypodium Initiative"/>
            <person name="Lucas S."/>
            <person name="Harmon-Smith M."/>
            <person name="Lail K."/>
            <person name="Tice H."/>
            <person name="Grimwood J."/>
            <person name="Bruce D."/>
            <person name="Barry K."/>
            <person name="Shu S."/>
            <person name="Lindquist E."/>
            <person name="Wang M."/>
            <person name="Pitluck S."/>
            <person name="Vogel J.P."/>
            <person name="Garvin D.F."/>
            <person name="Mockler T.C."/>
            <person name="Schmutz J."/>
            <person name="Rokhsar D."/>
            <person name="Bevan M.W."/>
        </authorList>
    </citation>
    <scope>NUCLEOTIDE SEQUENCE</scope>
    <source>
        <strain evidence="8">Bd21</strain>
    </source>
</reference>
<evidence type="ECO:0000313" key="9">
    <source>
        <dbReference type="EnsemblPlants" id="KQJ86039"/>
    </source>
</evidence>
<dbReference type="PROSITE" id="PS50863">
    <property type="entry name" value="B3"/>
    <property type="match status" value="2"/>
</dbReference>
<dbReference type="AlphaFoldDB" id="A0A0Q3EEH0"/>
<gene>
    <name evidence="9" type="primary">LOC100841787</name>
    <name evidence="8" type="ORF">BRADI_4g02996v3</name>
</gene>
<dbReference type="InterPro" id="IPR003340">
    <property type="entry name" value="B3_DNA-bd"/>
</dbReference>
<dbReference type="OrthoDB" id="590488at2759"/>
<dbReference type="RefSeq" id="XP_014758594.1">
    <property type="nucleotide sequence ID" value="XM_014903108.2"/>
</dbReference>
<feature type="domain" description="TF-B3" evidence="7">
    <location>
        <begin position="258"/>
        <end position="362"/>
    </location>
</feature>
<sequence length="374" mass="42972">MDEEGKGRCERCREWQEHFYWEHMDGRKMRFFKLMSGDFEQSISIPDKFASNFIRQMQIVEGFDLKAQSGETWHVGVTKVSNDLFFRSGWGDFAKAHELQENDLLLFTFTGNSSFDVLIFDASGCEKLSSLFSGKMRKHFDDLGGQQVEQYSLIDDSDDSDDNDSDEDDSESVPSLLVDSPHNKASTSKKFSAKTKPRTELSESPNSSSYDDVKHETSEEDESDHEPYYSRSAKRLLDTEKREITGLASIQPDNPAFMTVLQTSSVQGKSKFLIIPMEFAADHLQRKSHDILLVRPAREERWHVRYYQWSTSIGFKGKSWAKFVCDNRLREGDVCVFELIICARRKKMKKTAMTIIAVHVARRRKADGRFVAVG</sequence>
<keyword evidence="3" id="KW-0238">DNA-binding</keyword>
<proteinExistence type="predicted"/>
<dbReference type="InterPro" id="IPR015300">
    <property type="entry name" value="DNA-bd_pseudobarrel_sf"/>
</dbReference>
<evidence type="ECO:0000256" key="1">
    <source>
        <dbReference type="ARBA" id="ARBA00004123"/>
    </source>
</evidence>
<reference evidence="9" key="3">
    <citation type="submission" date="2018-08" db="UniProtKB">
        <authorList>
            <consortium name="EnsemblPlants"/>
        </authorList>
    </citation>
    <scope>IDENTIFICATION</scope>
    <source>
        <strain evidence="9">cv. Bd21</strain>
    </source>
</reference>
<reference evidence="8 9" key="1">
    <citation type="journal article" date="2010" name="Nature">
        <title>Genome sequencing and analysis of the model grass Brachypodium distachyon.</title>
        <authorList>
            <consortium name="International Brachypodium Initiative"/>
        </authorList>
    </citation>
    <scope>NUCLEOTIDE SEQUENCE [LARGE SCALE GENOMIC DNA]</scope>
    <source>
        <strain evidence="8 9">Bd21</strain>
    </source>
</reference>
<dbReference type="SMART" id="SM01019">
    <property type="entry name" value="B3"/>
    <property type="match status" value="2"/>
</dbReference>
<dbReference type="CDD" id="cd10017">
    <property type="entry name" value="B3_DNA"/>
    <property type="match status" value="2"/>
</dbReference>
<protein>
    <recommendedName>
        <fullName evidence="7">TF-B3 domain-containing protein</fullName>
    </recommendedName>
</protein>
<evidence type="ECO:0000256" key="5">
    <source>
        <dbReference type="ARBA" id="ARBA00023242"/>
    </source>
</evidence>
<dbReference type="Pfam" id="PF02362">
    <property type="entry name" value="B3"/>
    <property type="match status" value="2"/>
</dbReference>
<dbReference type="EnsemblPlants" id="KQJ86039">
    <property type="protein sequence ID" value="KQJ86039"/>
    <property type="gene ID" value="BRADI_4g02996v3"/>
</dbReference>
<evidence type="ECO:0000256" key="2">
    <source>
        <dbReference type="ARBA" id="ARBA00023015"/>
    </source>
</evidence>
<evidence type="ECO:0000259" key="7">
    <source>
        <dbReference type="PROSITE" id="PS50863"/>
    </source>
</evidence>
<dbReference type="InterPro" id="IPR044837">
    <property type="entry name" value="REM16-like"/>
</dbReference>
<evidence type="ECO:0000256" key="6">
    <source>
        <dbReference type="SAM" id="MobiDB-lite"/>
    </source>
</evidence>